<accession>A0A7X0MW64</accession>
<evidence type="ECO:0000256" key="1">
    <source>
        <dbReference type="ARBA" id="ARBA00004533"/>
    </source>
</evidence>
<dbReference type="InterPro" id="IPR038072">
    <property type="entry name" value="GspK_central_sf"/>
</dbReference>
<dbReference type="PIRSF" id="PIRSF002786">
    <property type="entry name" value="XcpX"/>
    <property type="match status" value="1"/>
</dbReference>
<sequence length="377" mass="41911">MGACRDQSRVYSQAGVALISMLLVLAIVTALCTQMLTKSRLELKRSEALIRTAQTEQMVFSGLAYGQVLVLKYTEKETNPGAARQVNEPSSQKEMGSGFENRSLAHLQIQGGAPLPEPEAGEASSVFVGPYWPFAGNAEEFSILIEDEQGKFNLNNLVNSNGKVNEAQLKVFQRILLALELEPELALYIADWIDYDRNPIAYNSEDFSYLQEVVAYRTANRPIKYWREIISVKGVSQEVLEQLLAYVTAIPGPSKVNVNSASSVLLEAMIPGLDGEALLESRDANGGYSSVSELSKSTLTAGLKMDANLFSVDSAFYAITAYCRFDGFESSWQILSERVEAKKKNKKPQLHTLWKRQLPFWELGLTKMQKIVDLENE</sequence>
<keyword evidence="5" id="KW-0997">Cell inner membrane</keyword>
<keyword evidence="8 10" id="KW-1133">Transmembrane helix</keyword>
<evidence type="ECO:0000313" key="14">
    <source>
        <dbReference type="Proteomes" id="UP000528457"/>
    </source>
</evidence>
<evidence type="ECO:0000256" key="4">
    <source>
        <dbReference type="ARBA" id="ARBA00022475"/>
    </source>
</evidence>
<dbReference type="EMBL" id="JACHHT010000002">
    <property type="protein sequence ID" value="MBB6521865.1"/>
    <property type="molecule type" value="Genomic_DNA"/>
</dbReference>
<dbReference type="Proteomes" id="UP000528457">
    <property type="component" value="Unassembled WGS sequence"/>
</dbReference>
<evidence type="ECO:0000256" key="10">
    <source>
        <dbReference type="SAM" id="Phobius"/>
    </source>
</evidence>
<comment type="subcellular location">
    <subcellularLocation>
        <location evidence="1">Cell inner membrane</location>
    </subcellularLocation>
</comment>
<keyword evidence="3" id="KW-0813">Transport</keyword>
<dbReference type="GO" id="GO:0009306">
    <property type="term" value="P:protein secretion"/>
    <property type="evidence" value="ECO:0007669"/>
    <property type="project" value="InterPro"/>
</dbReference>
<feature type="domain" description="T2SS protein K first SAM-like" evidence="12">
    <location>
        <begin position="150"/>
        <end position="251"/>
    </location>
</feature>
<keyword evidence="14" id="KW-1185">Reference proteome</keyword>
<feature type="transmembrane region" description="Helical" evidence="10">
    <location>
        <begin position="15"/>
        <end position="36"/>
    </location>
</feature>
<dbReference type="PANTHER" id="PTHR38831:SF1">
    <property type="entry name" value="TYPE II SECRETION SYSTEM PROTEIN K-RELATED"/>
    <property type="match status" value="1"/>
</dbReference>
<evidence type="ECO:0000256" key="8">
    <source>
        <dbReference type="ARBA" id="ARBA00022989"/>
    </source>
</evidence>
<comment type="similarity">
    <text evidence="2">Belongs to the GSP K family.</text>
</comment>
<dbReference type="InterPro" id="IPR049031">
    <property type="entry name" value="T2SSK_SAM-like_1st"/>
</dbReference>
<keyword evidence="4" id="KW-1003">Cell membrane</keyword>
<evidence type="ECO:0000256" key="3">
    <source>
        <dbReference type="ARBA" id="ARBA00022448"/>
    </source>
</evidence>
<evidence type="ECO:0000256" key="9">
    <source>
        <dbReference type="ARBA" id="ARBA00023136"/>
    </source>
</evidence>
<evidence type="ECO:0000259" key="11">
    <source>
        <dbReference type="Pfam" id="PF03934"/>
    </source>
</evidence>
<name>A0A7X0MW64_9GAMM</name>
<dbReference type="Pfam" id="PF03934">
    <property type="entry name" value="T2SSK"/>
    <property type="match status" value="1"/>
</dbReference>
<evidence type="ECO:0000256" key="6">
    <source>
        <dbReference type="ARBA" id="ARBA00022692"/>
    </source>
</evidence>
<dbReference type="Pfam" id="PF21687">
    <property type="entry name" value="T2SSK_1st"/>
    <property type="match status" value="1"/>
</dbReference>
<evidence type="ECO:0000259" key="12">
    <source>
        <dbReference type="Pfam" id="PF21687"/>
    </source>
</evidence>
<proteinExistence type="inferred from homology"/>
<keyword evidence="6 10" id="KW-0812">Transmembrane</keyword>
<dbReference type="GO" id="GO:0005886">
    <property type="term" value="C:plasma membrane"/>
    <property type="evidence" value="ECO:0007669"/>
    <property type="project" value="UniProtKB-SubCell"/>
</dbReference>
<organism evidence="13 14">
    <name type="scientific">Pseudoteredinibacter isoporae</name>
    <dbReference type="NCBI Taxonomy" id="570281"/>
    <lineage>
        <taxon>Bacteria</taxon>
        <taxon>Pseudomonadati</taxon>
        <taxon>Pseudomonadota</taxon>
        <taxon>Gammaproteobacteria</taxon>
        <taxon>Cellvibrionales</taxon>
        <taxon>Cellvibrionaceae</taxon>
        <taxon>Pseudoteredinibacter</taxon>
    </lineage>
</organism>
<dbReference type="Gene3D" id="1.10.40.60">
    <property type="entry name" value="EpsJ-like"/>
    <property type="match status" value="1"/>
</dbReference>
<dbReference type="InParanoid" id="A0A7X0MW64"/>
<keyword evidence="7" id="KW-0653">Protein transport</keyword>
<protein>
    <submittedName>
        <fullName evidence="13">General secretion pathway protein K</fullName>
    </submittedName>
</protein>
<comment type="caution">
    <text evidence="13">The sequence shown here is derived from an EMBL/GenBank/DDBJ whole genome shotgun (WGS) entry which is preliminary data.</text>
</comment>
<dbReference type="PANTHER" id="PTHR38831">
    <property type="entry name" value="TYPE II SECRETION SYSTEM PROTEIN K"/>
    <property type="match status" value="1"/>
</dbReference>
<dbReference type="InterPro" id="IPR005628">
    <property type="entry name" value="GspK"/>
</dbReference>
<evidence type="ECO:0000256" key="5">
    <source>
        <dbReference type="ARBA" id="ARBA00022519"/>
    </source>
</evidence>
<dbReference type="InterPro" id="IPR049179">
    <property type="entry name" value="T2SSK_SAM-like_2nd"/>
</dbReference>
<evidence type="ECO:0000256" key="7">
    <source>
        <dbReference type="ARBA" id="ARBA00022927"/>
    </source>
</evidence>
<dbReference type="AlphaFoldDB" id="A0A7X0MW64"/>
<dbReference type="SUPFAM" id="SSF158544">
    <property type="entry name" value="GspK insert domain-like"/>
    <property type="match status" value="1"/>
</dbReference>
<evidence type="ECO:0000313" key="13">
    <source>
        <dbReference type="EMBL" id="MBB6521865.1"/>
    </source>
</evidence>
<reference evidence="13 14" key="1">
    <citation type="submission" date="2020-08" db="EMBL/GenBank/DDBJ databases">
        <title>Genomic Encyclopedia of Type Strains, Phase IV (KMG-IV): sequencing the most valuable type-strain genomes for metagenomic binning, comparative biology and taxonomic classification.</title>
        <authorList>
            <person name="Goeker M."/>
        </authorList>
    </citation>
    <scope>NUCLEOTIDE SEQUENCE [LARGE SCALE GENOMIC DNA]</scope>
    <source>
        <strain evidence="13 14">DSM 22368</strain>
    </source>
</reference>
<evidence type="ECO:0000256" key="2">
    <source>
        <dbReference type="ARBA" id="ARBA00007246"/>
    </source>
</evidence>
<feature type="domain" description="T2SS protein K second SAM-like" evidence="11">
    <location>
        <begin position="256"/>
        <end position="312"/>
    </location>
</feature>
<gene>
    <name evidence="13" type="ORF">HNR48_002150</name>
</gene>
<dbReference type="RefSeq" id="WP_166847357.1">
    <property type="nucleotide sequence ID" value="NZ_JAAONY010000002.1"/>
</dbReference>
<keyword evidence="9 10" id="KW-0472">Membrane</keyword>
<dbReference type="NCBIfam" id="NF037980">
    <property type="entry name" value="T2SS_GspK"/>
    <property type="match status" value="1"/>
</dbReference>